<dbReference type="InterPro" id="IPR000445">
    <property type="entry name" value="HhH_motif"/>
</dbReference>
<evidence type="ECO:0000256" key="10">
    <source>
        <dbReference type="ARBA" id="ARBA00023004"/>
    </source>
</evidence>
<evidence type="ECO:0000313" key="17">
    <source>
        <dbReference type="Proteomes" id="UP000183843"/>
    </source>
</evidence>
<dbReference type="EMBL" id="FOJX01000001">
    <property type="protein sequence ID" value="SFA73188.1"/>
    <property type="molecule type" value="Genomic_DNA"/>
</dbReference>
<dbReference type="GO" id="GO:0051539">
    <property type="term" value="F:4 iron, 4 sulfur cluster binding"/>
    <property type="evidence" value="ECO:0007669"/>
    <property type="project" value="UniProtKB-UniRule"/>
</dbReference>
<evidence type="ECO:0000259" key="15">
    <source>
        <dbReference type="SMART" id="SM00478"/>
    </source>
</evidence>
<dbReference type="InterPro" id="IPR029119">
    <property type="entry name" value="MutY_C"/>
</dbReference>
<dbReference type="CDD" id="cd00056">
    <property type="entry name" value="ENDO3c"/>
    <property type="match status" value="1"/>
</dbReference>
<evidence type="ECO:0000256" key="3">
    <source>
        <dbReference type="ARBA" id="ARBA00008343"/>
    </source>
</evidence>
<reference evidence="16 17" key="1">
    <citation type="submission" date="2016-10" db="EMBL/GenBank/DDBJ databases">
        <authorList>
            <person name="de Groot N.N."/>
        </authorList>
    </citation>
    <scope>NUCLEOTIDE SEQUENCE [LARGE SCALE GENOMIC DNA]</scope>
    <source>
        <strain evidence="16 17">L14</strain>
    </source>
</reference>
<proteinExistence type="inferred from homology"/>
<evidence type="ECO:0000256" key="8">
    <source>
        <dbReference type="ARBA" id="ARBA00022763"/>
    </source>
</evidence>
<comment type="catalytic activity">
    <reaction evidence="1 14">
        <text>Hydrolyzes free adenine bases from 7,8-dihydro-8-oxoguanine:adenine mismatched double-stranded DNA, leaving an apurinic site.</text>
        <dbReference type="EC" id="3.2.2.31"/>
    </reaction>
</comment>
<feature type="domain" description="HhH-GPD" evidence="15">
    <location>
        <begin position="50"/>
        <end position="202"/>
    </location>
</feature>
<evidence type="ECO:0000256" key="13">
    <source>
        <dbReference type="ARBA" id="ARBA00023295"/>
    </source>
</evidence>
<sequence length="368" mass="41520">MRQKINIPHQEIIPAILQELPGWYRQQAGDRELPWRTSPTPYHTWLSEIMLQQTRATAVIPYYERFLEALPTIEALAHVDDERLMKLWQGLGYYSRARNLKKAAIIITEDYDGKLPDDFNALLKLPGIGRYTASAIGSIAFGQPWPAVDGNVLRVLSRALASSADIALPAVKTAMEQALAPHYPERKTASDLNQAFMDLGATICLPNSAPHCVRCPLEKICLAHAEGLEQELPLKSSPRQRRLEKHTILLLKQGNAIALHQRPSKGLLAGLWEFPNLPGKLSTRDVKTWLQEHGLLAKKLQALPAAKHVFSHVEWQLSGWLVELVPASGLSATEDKLPFNWVTPEELAERYSLPSAFQYYFPYIYRKK</sequence>
<dbReference type="SMART" id="SM00478">
    <property type="entry name" value="ENDO3c"/>
    <property type="match status" value="1"/>
</dbReference>
<dbReference type="AlphaFoldDB" id="A0A1I0VAA5"/>
<keyword evidence="12" id="KW-0234">DNA repair</keyword>
<name>A0A1I0VAA5_SELRU</name>
<dbReference type="GO" id="GO:0000701">
    <property type="term" value="F:purine-specific mismatch base pair DNA N-glycosylase activity"/>
    <property type="evidence" value="ECO:0007669"/>
    <property type="project" value="UniProtKB-EC"/>
</dbReference>
<evidence type="ECO:0000256" key="4">
    <source>
        <dbReference type="ARBA" id="ARBA00012045"/>
    </source>
</evidence>
<evidence type="ECO:0000256" key="2">
    <source>
        <dbReference type="ARBA" id="ARBA00002933"/>
    </source>
</evidence>
<dbReference type="Gene3D" id="3.90.79.10">
    <property type="entry name" value="Nucleoside Triphosphate Pyrophosphohydrolase"/>
    <property type="match status" value="1"/>
</dbReference>
<dbReference type="InterPro" id="IPR004036">
    <property type="entry name" value="Endonuclease-III-like_CS2"/>
</dbReference>
<dbReference type="Pfam" id="PF00730">
    <property type="entry name" value="HhH-GPD"/>
    <property type="match status" value="1"/>
</dbReference>
<dbReference type="InterPro" id="IPR015797">
    <property type="entry name" value="NUDIX_hydrolase-like_dom_sf"/>
</dbReference>
<protein>
    <recommendedName>
        <fullName evidence="5 14">Adenine DNA glycosylase</fullName>
        <ecNumber evidence="4 14">3.2.2.31</ecNumber>
    </recommendedName>
</protein>
<evidence type="ECO:0000256" key="12">
    <source>
        <dbReference type="ARBA" id="ARBA00023204"/>
    </source>
</evidence>
<dbReference type="PANTHER" id="PTHR42944">
    <property type="entry name" value="ADENINE DNA GLYCOSYLASE"/>
    <property type="match status" value="1"/>
</dbReference>
<organism evidence="16 17">
    <name type="scientific">Selenomonas ruminantium</name>
    <dbReference type="NCBI Taxonomy" id="971"/>
    <lineage>
        <taxon>Bacteria</taxon>
        <taxon>Bacillati</taxon>
        <taxon>Bacillota</taxon>
        <taxon>Negativicutes</taxon>
        <taxon>Selenomonadales</taxon>
        <taxon>Selenomonadaceae</taxon>
        <taxon>Selenomonas</taxon>
    </lineage>
</organism>
<dbReference type="InterPro" id="IPR023170">
    <property type="entry name" value="HhH_base_excis_C"/>
</dbReference>
<evidence type="ECO:0000256" key="14">
    <source>
        <dbReference type="RuleBase" id="RU365096"/>
    </source>
</evidence>
<evidence type="ECO:0000256" key="5">
    <source>
        <dbReference type="ARBA" id="ARBA00022023"/>
    </source>
</evidence>
<dbReference type="GO" id="GO:0034039">
    <property type="term" value="F:8-oxo-7,8-dihydroguanine DNA N-glycosylase activity"/>
    <property type="evidence" value="ECO:0007669"/>
    <property type="project" value="TreeGrafter"/>
</dbReference>
<comment type="function">
    <text evidence="2">Adenine glycosylase active on G-A mispairs. MutY also corrects error-prone DNA synthesis past GO lesions which are due to the oxidatively damaged form of guanine: 7,8-dihydro-8-oxoguanine (8-oxo-dGTP).</text>
</comment>
<keyword evidence="6" id="KW-0004">4Fe-4S</keyword>
<dbReference type="InterPro" id="IPR011257">
    <property type="entry name" value="DNA_glycosylase"/>
</dbReference>
<dbReference type="InterPro" id="IPR003265">
    <property type="entry name" value="HhH-GPD_domain"/>
</dbReference>
<comment type="similarity">
    <text evidence="3 14">Belongs to the Nth/MutY family.</text>
</comment>
<dbReference type="Gene3D" id="1.10.340.30">
    <property type="entry name" value="Hypothetical protein, domain 2"/>
    <property type="match status" value="1"/>
</dbReference>
<dbReference type="PROSITE" id="PS01155">
    <property type="entry name" value="ENDONUCLEASE_III_2"/>
    <property type="match status" value="1"/>
</dbReference>
<keyword evidence="11" id="KW-0411">Iron-sulfur</keyword>
<keyword evidence="13 14" id="KW-0326">Glycosidase</keyword>
<dbReference type="Gene3D" id="1.10.1670.10">
    <property type="entry name" value="Helix-hairpin-Helix base-excision DNA repair enzymes (C-terminal)"/>
    <property type="match status" value="1"/>
</dbReference>
<dbReference type="GO" id="GO:0032357">
    <property type="term" value="F:oxidized purine DNA binding"/>
    <property type="evidence" value="ECO:0007669"/>
    <property type="project" value="TreeGrafter"/>
</dbReference>
<evidence type="ECO:0000256" key="6">
    <source>
        <dbReference type="ARBA" id="ARBA00022485"/>
    </source>
</evidence>
<evidence type="ECO:0000256" key="9">
    <source>
        <dbReference type="ARBA" id="ARBA00022801"/>
    </source>
</evidence>
<dbReference type="SUPFAM" id="SSF55811">
    <property type="entry name" value="Nudix"/>
    <property type="match status" value="1"/>
</dbReference>
<gene>
    <name evidence="16" type="ORF">SAMN05216587_101420</name>
</gene>
<dbReference type="GO" id="GO:0006284">
    <property type="term" value="P:base-excision repair"/>
    <property type="evidence" value="ECO:0007669"/>
    <property type="project" value="UniProtKB-UniRule"/>
</dbReference>
<dbReference type="CDD" id="cd03431">
    <property type="entry name" value="NUDIX_DNA_Glycosylase_C-MutY"/>
    <property type="match status" value="1"/>
</dbReference>
<dbReference type="InterPro" id="IPR005760">
    <property type="entry name" value="A/G_AdeGlyc_MutY"/>
</dbReference>
<evidence type="ECO:0000256" key="7">
    <source>
        <dbReference type="ARBA" id="ARBA00022723"/>
    </source>
</evidence>
<dbReference type="FunFam" id="1.10.340.30:FF:000002">
    <property type="entry name" value="Adenine DNA glycosylase"/>
    <property type="match status" value="1"/>
</dbReference>
<keyword evidence="7" id="KW-0479">Metal-binding</keyword>
<dbReference type="PANTHER" id="PTHR42944:SF1">
    <property type="entry name" value="ADENINE DNA GLYCOSYLASE"/>
    <property type="match status" value="1"/>
</dbReference>
<accession>A0A1I0VAA5</accession>
<dbReference type="NCBIfam" id="TIGR01084">
    <property type="entry name" value="mutY"/>
    <property type="match status" value="1"/>
</dbReference>
<keyword evidence="8 14" id="KW-0227">DNA damage</keyword>
<evidence type="ECO:0000313" key="16">
    <source>
        <dbReference type="EMBL" id="SFA73188.1"/>
    </source>
</evidence>
<dbReference type="Pfam" id="PF00633">
    <property type="entry name" value="HHH"/>
    <property type="match status" value="1"/>
</dbReference>
<dbReference type="InterPro" id="IPR044298">
    <property type="entry name" value="MIG/MutY"/>
</dbReference>
<dbReference type="SUPFAM" id="SSF48150">
    <property type="entry name" value="DNA-glycosylase"/>
    <property type="match status" value="1"/>
</dbReference>
<evidence type="ECO:0000256" key="11">
    <source>
        <dbReference type="ARBA" id="ARBA00023014"/>
    </source>
</evidence>
<keyword evidence="9" id="KW-0378">Hydrolase</keyword>
<dbReference type="Proteomes" id="UP000183843">
    <property type="component" value="Unassembled WGS sequence"/>
</dbReference>
<comment type="cofactor">
    <cofactor evidence="14">
        <name>[4Fe-4S] cluster</name>
        <dbReference type="ChEBI" id="CHEBI:49883"/>
    </cofactor>
    <text evidence="14">Binds 1 [4Fe-4S] cluster.</text>
</comment>
<dbReference type="RefSeq" id="WP_074812287.1">
    <property type="nucleotide sequence ID" value="NZ_FOJX01000001.1"/>
</dbReference>
<dbReference type="GO" id="GO:0006298">
    <property type="term" value="P:mismatch repair"/>
    <property type="evidence" value="ECO:0007669"/>
    <property type="project" value="TreeGrafter"/>
</dbReference>
<dbReference type="GO" id="GO:0035485">
    <property type="term" value="F:adenine/guanine mispair binding"/>
    <property type="evidence" value="ECO:0007669"/>
    <property type="project" value="TreeGrafter"/>
</dbReference>
<dbReference type="EC" id="3.2.2.31" evidence="4 14"/>
<dbReference type="Pfam" id="PF14815">
    <property type="entry name" value="NUDIX_4"/>
    <property type="match status" value="1"/>
</dbReference>
<keyword evidence="10 14" id="KW-0408">Iron</keyword>
<dbReference type="GO" id="GO:0046872">
    <property type="term" value="F:metal ion binding"/>
    <property type="evidence" value="ECO:0007669"/>
    <property type="project" value="UniProtKB-UniRule"/>
</dbReference>
<evidence type="ECO:0000256" key="1">
    <source>
        <dbReference type="ARBA" id="ARBA00000843"/>
    </source>
</evidence>